<dbReference type="PANTHER" id="PTHR12366">
    <property type="entry name" value="ASPARTYL/ASPARAGINYL BETA-HYDROXYLASE"/>
    <property type="match status" value="1"/>
</dbReference>
<dbReference type="InterPro" id="IPR002893">
    <property type="entry name" value="Znf_MYND"/>
</dbReference>
<dbReference type="Pfam" id="PF01753">
    <property type="entry name" value="zf-MYND"/>
    <property type="match status" value="1"/>
</dbReference>
<evidence type="ECO:0000256" key="1">
    <source>
        <dbReference type="ARBA" id="ARBA00007730"/>
    </source>
</evidence>
<dbReference type="EMBL" id="JAGTXO010000008">
    <property type="protein sequence ID" value="KAG8466284.1"/>
    <property type="molecule type" value="Genomic_DNA"/>
</dbReference>
<dbReference type="PANTHER" id="PTHR12366:SF29">
    <property type="entry name" value="ASPARTYL BETA-HYDROXYLASE, ISOFORM L"/>
    <property type="match status" value="1"/>
</dbReference>
<dbReference type="PROSITE" id="PS01360">
    <property type="entry name" value="ZF_MYND_1"/>
    <property type="match status" value="1"/>
</dbReference>
<feature type="domain" description="MYND-type" evidence="6">
    <location>
        <begin position="88"/>
        <end position="124"/>
    </location>
</feature>
<name>A0A8J6CB78_DIALT</name>
<reference evidence="7" key="1">
    <citation type="submission" date="2021-05" db="EMBL/GenBank/DDBJ databases">
        <title>The genome of the haptophyte Pavlova lutheri (Diacronema luteri, Pavlovales) - a model for lipid biosynthesis in eukaryotic algae.</title>
        <authorList>
            <person name="Hulatt C.J."/>
            <person name="Posewitz M.C."/>
        </authorList>
    </citation>
    <scope>NUCLEOTIDE SEQUENCE</scope>
    <source>
        <strain evidence="7">NIVA-4/92</strain>
    </source>
</reference>
<dbReference type="AlphaFoldDB" id="A0A8J6CB78"/>
<dbReference type="Gene3D" id="2.60.120.330">
    <property type="entry name" value="B-lactam Antibiotic, Isopenicillin N Synthase, Chain"/>
    <property type="match status" value="1"/>
</dbReference>
<dbReference type="PROSITE" id="PS50865">
    <property type="entry name" value="ZF_MYND_2"/>
    <property type="match status" value="1"/>
</dbReference>
<dbReference type="InterPro" id="IPR027443">
    <property type="entry name" value="IPNS-like_sf"/>
</dbReference>
<evidence type="ECO:0000259" key="6">
    <source>
        <dbReference type="PROSITE" id="PS50865"/>
    </source>
</evidence>
<dbReference type="InterPro" id="IPR011990">
    <property type="entry name" value="TPR-like_helical_dom_sf"/>
</dbReference>
<accession>A0A8J6CB78</accession>
<dbReference type="OrthoDB" id="438431at2759"/>
<keyword evidence="3 5" id="KW-0863">Zinc-finger</keyword>
<dbReference type="Gene3D" id="6.10.140.2220">
    <property type="match status" value="1"/>
</dbReference>
<comment type="similarity">
    <text evidence="1">Belongs to the aspartyl/asparaginyl beta-hydroxylase family.</text>
</comment>
<proteinExistence type="inferred from homology"/>
<dbReference type="InterPro" id="IPR039038">
    <property type="entry name" value="ASPH"/>
</dbReference>
<keyword evidence="4" id="KW-0862">Zinc</keyword>
<organism evidence="7 8">
    <name type="scientific">Diacronema lutheri</name>
    <name type="common">Unicellular marine alga</name>
    <name type="synonym">Monochrysis lutheri</name>
    <dbReference type="NCBI Taxonomy" id="2081491"/>
    <lineage>
        <taxon>Eukaryota</taxon>
        <taxon>Haptista</taxon>
        <taxon>Haptophyta</taxon>
        <taxon>Pavlovophyceae</taxon>
        <taxon>Pavlovales</taxon>
        <taxon>Pavlovaceae</taxon>
        <taxon>Diacronema</taxon>
    </lineage>
</organism>
<sequence>MTGQHAHLRLERGAWVRTLVELSADADGFEEREELRLPAGTRAQVHETPSENGGFFSIAVGTNLYDVSHDEIAPAAAPLAPAPAVGTCVTCGASAALRCSRCRAATYCSRSCQARHWKGHRAACGADAASALPRGARTPPLSLLSVCAREDAADADGEDGEHERAWLAAAQRWLYALRDSDRAGLAAAVGAFGEALDAAPPTVMARRAHLRARRHLFYGLALFDACEAGERAGAEPRAAALASLKMAVELAPRDAEAVLELGLALEHAGAFDKARAHAARAVARGVLWRDAWQRPGTMAAGLAAAELRAVWRCEQFPWVTTLEAHAALIRAELAGLGAAHGGDAPRGAWHAVGGTHRQMGQHDSSVIVAGGWREVVLLGRGAEPELAPRTVALLRAHAPDAVDLCERGAGEVIVSALAPHTHIRAHCAPSNVRLTAHLALEVPPEGSGRCELRVGAHVLHWAEGRALVFDDSYEHEVVNATDHERVVLLVRFWHPGLASEAARDEALRQAARDARAGENTRHVPPLGVDCERLWRRVCGLEPCAACGLAEGGVSLAFGDEAREAAARRDVHVVGVCACGALCLPGD</sequence>
<evidence type="ECO:0000313" key="8">
    <source>
        <dbReference type="Proteomes" id="UP000751190"/>
    </source>
</evidence>
<dbReference type="GO" id="GO:0008270">
    <property type="term" value="F:zinc ion binding"/>
    <property type="evidence" value="ECO:0007669"/>
    <property type="project" value="UniProtKB-KW"/>
</dbReference>
<dbReference type="SUPFAM" id="SSF51197">
    <property type="entry name" value="Clavaminate synthase-like"/>
    <property type="match status" value="1"/>
</dbReference>
<dbReference type="Proteomes" id="UP000751190">
    <property type="component" value="Unassembled WGS sequence"/>
</dbReference>
<evidence type="ECO:0000256" key="2">
    <source>
        <dbReference type="ARBA" id="ARBA00022723"/>
    </source>
</evidence>
<dbReference type="InterPro" id="IPR007803">
    <property type="entry name" value="Asp/Arg/Pro-Hydrxlase"/>
</dbReference>
<dbReference type="SUPFAM" id="SSF144232">
    <property type="entry name" value="HIT/MYND zinc finger-like"/>
    <property type="match status" value="1"/>
</dbReference>
<protein>
    <recommendedName>
        <fullName evidence="6">MYND-type domain-containing protein</fullName>
    </recommendedName>
</protein>
<evidence type="ECO:0000256" key="5">
    <source>
        <dbReference type="PROSITE-ProRule" id="PRU00134"/>
    </source>
</evidence>
<evidence type="ECO:0000256" key="4">
    <source>
        <dbReference type="ARBA" id="ARBA00022833"/>
    </source>
</evidence>
<comment type="caution">
    <text evidence="7">The sequence shown here is derived from an EMBL/GenBank/DDBJ whole genome shotgun (WGS) entry which is preliminary data.</text>
</comment>
<evidence type="ECO:0000256" key="3">
    <source>
        <dbReference type="ARBA" id="ARBA00022771"/>
    </source>
</evidence>
<keyword evidence="2" id="KW-0479">Metal-binding</keyword>
<dbReference type="Pfam" id="PF05118">
    <property type="entry name" value="Asp_Arg_Hydrox"/>
    <property type="match status" value="1"/>
</dbReference>
<keyword evidence="8" id="KW-1185">Reference proteome</keyword>
<dbReference type="SUPFAM" id="SSF48452">
    <property type="entry name" value="TPR-like"/>
    <property type="match status" value="1"/>
</dbReference>
<dbReference type="GO" id="GO:0062101">
    <property type="term" value="F:peptidyl-aspartic acid 3-dioxygenase activity"/>
    <property type="evidence" value="ECO:0007669"/>
    <property type="project" value="InterPro"/>
</dbReference>
<dbReference type="GO" id="GO:0005783">
    <property type="term" value="C:endoplasmic reticulum"/>
    <property type="evidence" value="ECO:0007669"/>
    <property type="project" value="TreeGrafter"/>
</dbReference>
<dbReference type="Gene3D" id="1.25.40.10">
    <property type="entry name" value="Tetratricopeptide repeat domain"/>
    <property type="match status" value="1"/>
</dbReference>
<evidence type="ECO:0000313" key="7">
    <source>
        <dbReference type="EMBL" id="KAG8466284.1"/>
    </source>
</evidence>
<gene>
    <name evidence="7" type="ORF">KFE25_002040</name>
</gene>